<proteinExistence type="predicted"/>
<dbReference type="InterPro" id="IPR002372">
    <property type="entry name" value="PQQ_rpt_dom"/>
</dbReference>
<dbReference type="EMBL" id="CP010519">
    <property type="protein sequence ID" value="AJE83481.1"/>
    <property type="molecule type" value="Genomic_DNA"/>
</dbReference>
<dbReference type="AlphaFoldDB" id="A0A0B5EXW4"/>
<dbReference type="PROSITE" id="PS51318">
    <property type="entry name" value="TAT"/>
    <property type="match status" value="1"/>
</dbReference>
<keyword evidence="3" id="KW-1185">Reference proteome</keyword>
<dbReference type="SMART" id="SM00564">
    <property type="entry name" value="PQQ"/>
    <property type="match status" value="4"/>
</dbReference>
<dbReference type="InterPro" id="IPR006311">
    <property type="entry name" value="TAT_signal"/>
</dbReference>
<dbReference type="Pfam" id="PF13360">
    <property type="entry name" value="PQQ_2"/>
    <property type="match status" value="1"/>
</dbReference>
<sequence length="668" mass="70185">MPHPRISRRLVLQAGGAAGLAASLGLATREGAAATRPTTRITDLGPAVVQFSLMSAVLVGDTVYIGSRNVDPVRLIALHLPTRKVVAGTDLGNGHSVQALAADPTGRYLYAGVLQKSAGTAPNLFRWDLTAPGTPAEEIGHIGDRDVRALTVAPDGYAYAVGGGSETAPALWECDPKTLTIRNAGTPGPKGTLVRAVAATESTVFFGAGTTFNGGGDSGRAVLYAYDRSAGTFTTVTPPEMKNDPSIRDLAVLGDRLAVSTAGSTEAAKVALMDLDDLTAYSVATSIGTVAKSFTALGDTVYYAAESGLLAYDPASGKVTPVESEAPELGEIWGVDSRDGKAVVTSAFGFVAEIDPAKGSCTVTDLGEAGAPRTAQTAMGLAAGGGYVYVGGTGTLARHSLGTGKVVNLRAPGEAKDAVIDQGVLYTGQYSSEGIWRYDPRSGKPIHRAAHFPREQNRPLDVTLDQAHGLVLVGVQADTEGGGSLWTYHPRTGRTRCFVNPIDAQQCPRGIASRDGVAYLGGDNTFPTGPRSTVVAFDPVRGKELWRIDPQQTAGTAALAIRGHHLYGLSRKGGFFVIDLRRRSLVHRADVSEVCNGFAAMTTNRGVVYGVSDTTLFRFHPRTFAVTTVVPEINGAWYSGSHLTHDEAGHLYTMRGRNLIRVTDRPDR</sequence>
<gene>
    <name evidence="2" type="ORF">SLNWT_3105</name>
</gene>
<evidence type="ECO:0000313" key="2">
    <source>
        <dbReference type="EMBL" id="AJE83481.1"/>
    </source>
</evidence>
<reference evidence="2 3" key="1">
    <citation type="submission" date="2015-01" db="EMBL/GenBank/DDBJ databases">
        <title>Enhanced salinomycin production by adjusting the supply of polyketide extender units in Streptomyce albus DSM 41398.</title>
        <authorList>
            <person name="Lu C."/>
        </authorList>
    </citation>
    <scope>NUCLEOTIDE SEQUENCE [LARGE SCALE GENOMIC DNA]</scope>
    <source>
        <strain evidence="3">ATCC 21838 / DSM 41398 / FERM P-419 / JCM 4703 / NBRC 107858</strain>
    </source>
</reference>
<dbReference type="PANTHER" id="PTHR34512">
    <property type="entry name" value="CELL SURFACE PROTEIN"/>
    <property type="match status" value="1"/>
</dbReference>
<dbReference type="InterPro" id="IPR015943">
    <property type="entry name" value="WD40/YVTN_repeat-like_dom_sf"/>
</dbReference>
<name>A0A0B5EXW4_STRA4</name>
<feature type="domain" description="Pyrrolo-quinoline quinone repeat" evidence="1">
    <location>
        <begin position="478"/>
        <end position="593"/>
    </location>
</feature>
<evidence type="ECO:0000259" key="1">
    <source>
        <dbReference type="Pfam" id="PF13360"/>
    </source>
</evidence>
<dbReference type="InterPro" id="IPR011044">
    <property type="entry name" value="Quino_amine_DH_bsu"/>
</dbReference>
<dbReference type="SUPFAM" id="SSF50969">
    <property type="entry name" value="YVTN repeat-like/Quinoprotein amine dehydrogenase"/>
    <property type="match status" value="1"/>
</dbReference>
<dbReference type="KEGG" id="sals:SLNWT_3105"/>
<evidence type="ECO:0000313" key="3">
    <source>
        <dbReference type="Proteomes" id="UP000031523"/>
    </source>
</evidence>
<dbReference type="PANTHER" id="PTHR34512:SF30">
    <property type="entry name" value="OUTER MEMBRANE PROTEIN ASSEMBLY FACTOR BAMB"/>
    <property type="match status" value="1"/>
</dbReference>
<dbReference type="Gene3D" id="2.130.10.10">
    <property type="entry name" value="YVTN repeat-like/Quinoprotein amine dehydrogenase"/>
    <property type="match status" value="2"/>
</dbReference>
<dbReference type="InterPro" id="IPR018391">
    <property type="entry name" value="PQQ_b-propeller_rpt"/>
</dbReference>
<dbReference type="Proteomes" id="UP000031523">
    <property type="component" value="Chromosome"/>
</dbReference>
<accession>A0A0B5EXW4</accession>
<organism evidence="2 3">
    <name type="scientific">Streptomyces albus (strain ATCC 21838 / DSM 41398 / FERM P-419 / JCM 4703 / NBRC 107858)</name>
    <dbReference type="NCBI Taxonomy" id="1081613"/>
    <lineage>
        <taxon>Bacteria</taxon>
        <taxon>Bacillati</taxon>
        <taxon>Actinomycetota</taxon>
        <taxon>Actinomycetes</taxon>
        <taxon>Kitasatosporales</taxon>
        <taxon>Streptomycetaceae</taxon>
        <taxon>Streptomyces</taxon>
    </lineage>
</organism>
<protein>
    <recommendedName>
        <fullName evidence="1">Pyrrolo-quinoline quinone repeat domain-containing protein</fullName>
    </recommendedName>
</protein>
<dbReference type="SUPFAM" id="SSF82171">
    <property type="entry name" value="DPP6 N-terminal domain-like"/>
    <property type="match status" value="1"/>
</dbReference>